<dbReference type="Proteomes" id="UP000623776">
    <property type="component" value="Unassembled WGS sequence"/>
</dbReference>
<feature type="compositionally biased region" description="Acidic residues" evidence="1">
    <location>
        <begin position="92"/>
        <end position="103"/>
    </location>
</feature>
<feature type="signal peptide" evidence="2">
    <location>
        <begin position="1"/>
        <end position="27"/>
    </location>
</feature>
<proteinExistence type="predicted"/>
<feature type="region of interest" description="Disordered" evidence="1">
    <location>
        <begin position="31"/>
        <end position="103"/>
    </location>
</feature>
<dbReference type="EMBL" id="BMXN01000016">
    <property type="protein sequence ID" value="GGW32627.1"/>
    <property type="molecule type" value="Genomic_DNA"/>
</dbReference>
<feature type="chain" id="PRO_5034034191" evidence="2">
    <location>
        <begin position="28"/>
        <end position="103"/>
    </location>
</feature>
<keyword evidence="2" id="KW-0732">Signal</keyword>
<keyword evidence="4" id="KW-1185">Reference proteome</keyword>
<accession>A0A8H9M1C9</accession>
<dbReference type="AlphaFoldDB" id="A0A8H9M1C9"/>
<comment type="caution">
    <text evidence="3">The sequence shown here is derived from an EMBL/GenBank/DDBJ whole genome shotgun (WGS) entry which is preliminary data.</text>
</comment>
<name>A0A8H9M1C9_9GAMM</name>
<gene>
    <name evidence="3" type="ORF">GCM10007157_25500</name>
</gene>
<evidence type="ECO:0000256" key="2">
    <source>
        <dbReference type="SAM" id="SignalP"/>
    </source>
</evidence>
<evidence type="ECO:0000313" key="4">
    <source>
        <dbReference type="Proteomes" id="UP000623776"/>
    </source>
</evidence>
<sequence>MMSKELLKKAGILGVSFGLMASPLAFADTTDHSSIDQNQDVTVEDEPMNTQSGTAEPGSYDTEDLTTDHGTQGPDVVDEPDSTNMSGGAEYTPEDVVEENSGS</sequence>
<reference evidence="4" key="1">
    <citation type="journal article" date="2019" name="Int. J. Syst. Evol. Microbiol.">
        <title>The Global Catalogue of Microorganisms (GCM) 10K type strain sequencing project: providing services to taxonomists for standard genome sequencing and annotation.</title>
        <authorList>
            <consortium name="The Broad Institute Genomics Platform"/>
            <consortium name="The Broad Institute Genome Sequencing Center for Infectious Disease"/>
            <person name="Wu L."/>
            <person name="Ma J."/>
        </authorList>
    </citation>
    <scope>NUCLEOTIDE SEQUENCE [LARGE SCALE GENOMIC DNA]</scope>
    <source>
        <strain evidence="4">KCTC 22154</strain>
    </source>
</reference>
<evidence type="ECO:0000313" key="3">
    <source>
        <dbReference type="EMBL" id="GGW32627.1"/>
    </source>
</evidence>
<protein>
    <submittedName>
        <fullName evidence="3">Uncharacterized protein</fullName>
    </submittedName>
</protein>
<organism evidence="3 4">
    <name type="scientific">Vreelandella hamiltonii</name>
    <dbReference type="NCBI Taxonomy" id="502829"/>
    <lineage>
        <taxon>Bacteria</taxon>
        <taxon>Pseudomonadati</taxon>
        <taxon>Pseudomonadota</taxon>
        <taxon>Gammaproteobacteria</taxon>
        <taxon>Oceanospirillales</taxon>
        <taxon>Halomonadaceae</taxon>
        <taxon>Vreelandella</taxon>
    </lineage>
</organism>
<evidence type="ECO:0000256" key="1">
    <source>
        <dbReference type="SAM" id="MobiDB-lite"/>
    </source>
</evidence>